<reference evidence="8" key="1">
    <citation type="journal article" date="2021" name="PeerJ">
        <title>Analysis of 44 Vibrio anguillarum genomes reveals high genetic diversity.</title>
        <authorList>
            <person name="Hansen M.J."/>
            <person name="Dalsgaard I."/>
        </authorList>
    </citation>
    <scope>NUCLEOTIDE SEQUENCE</scope>
    <source>
        <strain evidence="8">850617-1/1</strain>
    </source>
</reference>
<evidence type="ECO:0000256" key="2">
    <source>
        <dbReference type="ARBA" id="ARBA00022723"/>
    </source>
</evidence>
<evidence type="ECO:0000259" key="6">
    <source>
        <dbReference type="Pfam" id="PF01558"/>
    </source>
</evidence>
<dbReference type="InterPro" id="IPR019752">
    <property type="entry name" value="Pyrv/ketoisovalerate_OxRed_cat"/>
</dbReference>
<evidence type="ECO:0000256" key="4">
    <source>
        <dbReference type="ARBA" id="ARBA00023004"/>
    </source>
</evidence>
<dbReference type="Proteomes" id="UP000786185">
    <property type="component" value="Unassembled WGS sequence"/>
</dbReference>
<evidence type="ECO:0000313" key="9">
    <source>
        <dbReference type="Proteomes" id="UP000786185"/>
    </source>
</evidence>
<sequence length="259" mass="29019">PDVVQTCMDEFAQLTGRAYHLVEYCGHPQATRLIIALGSVSETLNQYVQSKPDESVGVVTVHLYRPFPTQALLNALPESVQQISVLDRTKEPGSSGEPLYLDVLDAIYQSGRPIELFRGRYGLSGKAFFPEDAQHIFAMMRNEHGRKREFVVGIDDDVTHLSLPVTSQPEREEALQTVLMYGYGGDGSISAGKNVLKALGKQNHWYVNAQFEYDSKKSRNLTTTHLRLSEQPIQTPYPIRQARLISLSQLGLLKDIDIM</sequence>
<dbReference type="SUPFAM" id="SSF52922">
    <property type="entry name" value="TK C-terminal domain-like"/>
    <property type="match status" value="1"/>
</dbReference>
<dbReference type="GO" id="GO:0046872">
    <property type="term" value="F:metal ion binding"/>
    <property type="evidence" value="ECO:0007669"/>
    <property type="project" value="UniProtKB-KW"/>
</dbReference>
<evidence type="ECO:0000259" key="7">
    <source>
        <dbReference type="Pfam" id="PF17147"/>
    </source>
</evidence>
<dbReference type="Gene3D" id="3.40.920.10">
    <property type="entry name" value="Pyruvate-ferredoxin oxidoreductase, PFOR, domain III"/>
    <property type="match status" value="1"/>
</dbReference>
<evidence type="ECO:0000256" key="5">
    <source>
        <dbReference type="ARBA" id="ARBA00023014"/>
    </source>
</evidence>
<gene>
    <name evidence="8" type="ORF">ERJ77_22815</name>
</gene>
<keyword evidence="2" id="KW-0479">Metal-binding</keyword>
<dbReference type="GO" id="GO:0016903">
    <property type="term" value="F:oxidoreductase activity, acting on the aldehyde or oxo group of donors"/>
    <property type="evidence" value="ECO:0007669"/>
    <property type="project" value="InterPro"/>
</dbReference>
<dbReference type="Gene3D" id="3.40.50.920">
    <property type="match status" value="1"/>
</dbReference>
<dbReference type="InterPro" id="IPR002869">
    <property type="entry name" value="Pyrv_flavodox_OxRed_cen"/>
</dbReference>
<name>A0AAW4BJT9_VIBAN</name>
<dbReference type="InterPro" id="IPR033412">
    <property type="entry name" value="PFOR_II"/>
</dbReference>
<evidence type="ECO:0000313" key="8">
    <source>
        <dbReference type="EMBL" id="MBF4437262.1"/>
    </source>
</evidence>
<dbReference type="InterPro" id="IPR009014">
    <property type="entry name" value="Transketo_C/PFOR_II"/>
</dbReference>
<feature type="non-terminal residue" evidence="8">
    <location>
        <position position="1"/>
    </location>
</feature>
<comment type="caution">
    <text evidence="8">The sequence shown here is derived from an EMBL/GenBank/DDBJ whole genome shotgun (WGS) entry which is preliminary data.</text>
</comment>
<organism evidence="8 9">
    <name type="scientific">Vibrio anguillarum</name>
    <name type="common">Listonella anguillarum</name>
    <dbReference type="NCBI Taxonomy" id="55601"/>
    <lineage>
        <taxon>Bacteria</taxon>
        <taxon>Pseudomonadati</taxon>
        <taxon>Pseudomonadota</taxon>
        <taxon>Gammaproteobacteria</taxon>
        <taxon>Vibrionales</taxon>
        <taxon>Vibrionaceae</taxon>
        <taxon>Vibrio</taxon>
    </lineage>
</organism>
<evidence type="ECO:0000256" key="3">
    <source>
        <dbReference type="ARBA" id="ARBA00023002"/>
    </source>
</evidence>
<feature type="domain" description="Pyruvate/ketoisovalerate oxidoreductase catalytic" evidence="6">
    <location>
        <begin position="184"/>
        <end position="248"/>
    </location>
</feature>
<protein>
    <submittedName>
        <fullName evidence="8">Pyruvate:ferredoxin (Flavodoxin) oxidoreductase</fullName>
    </submittedName>
</protein>
<keyword evidence="8" id="KW-0670">Pyruvate</keyword>
<dbReference type="InterPro" id="IPR050722">
    <property type="entry name" value="Pyruvate:ferred/Flavod_OxRd"/>
</dbReference>
<evidence type="ECO:0000256" key="1">
    <source>
        <dbReference type="ARBA" id="ARBA00022485"/>
    </source>
</evidence>
<keyword evidence="4" id="KW-0408">Iron</keyword>
<dbReference type="PANTHER" id="PTHR32154">
    <property type="entry name" value="PYRUVATE-FLAVODOXIN OXIDOREDUCTASE-RELATED"/>
    <property type="match status" value="1"/>
</dbReference>
<proteinExistence type="predicted"/>
<keyword evidence="1" id="KW-0004">4Fe-4S</keyword>
<keyword evidence="5" id="KW-0411">Iron-sulfur</keyword>
<dbReference type="GO" id="GO:0051539">
    <property type="term" value="F:4 iron, 4 sulfur cluster binding"/>
    <property type="evidence" value="ECO:0007669"/>
    <property type="project" value="UniProtKB-KW"/>
</dbReference>
<dbReference type="GO" id="GO:0006979">
    <property type="term" value="P:response to oxidative stress"/>
    <property type="evidence" value="ECO:0007669"/>
    <property type="project" value="TreeGrafter"/>
</dbReference>
<dbReference type="FunFam" id="3.40.50.920:FF:000007">
    <property type="entry name" value="Pyruvate:ferredoxin (Flavodoxin) oxidoreductase"/>
    <property type="match status" value="1"/>
</dbReference>
<accession>A0AAW4BJT9</accession>
<dbReference type="PANTHER" id="PTHR32154:SF0">
    <property type="entry name" value="PYRUVATE-FLAVODOXIN OXIDOREDUCTASE-RELATED"/>
    <property type="match status" value="1"/>
</dbReference>
<dbReference type="EMBL" id="SCLC01000789">
    <property type="protein sequence ID" value="MBF4437262.1"/>
    <property type="molecule type" value="Genomic_DNA"/>
</dbReference>
<dbReference type="AlphaFoldDB" id="A0AAW4BJT9"/>
<dbReference type="Pfam" id="PF17147">
    <property type="entry name" value="PFOR_II"/>
    <property type="match status" value="1"/>
</dbReference>
<dbReference type="SUPFAM" id="SSF53323">
    <property type="entry name" value="Pyruvate-ferredoxin oxidoreductase, PFOR, domain III"/>
    <property type="match status" value="1"/>
</dbReference>
<dbReference type="Pfam" id="PF01558">
    <property type="entry name" value="POR"/>
    <property type="match status" value="1"/>
</dbReference>
<feature type="non-terminal residue" evidence="8">
    <location>
        <position position="259"/>
    </location>
</feature>
<keyword evidence="3" id="KW-0560">Oxidoreductase</keyword>
<feature type="domain" description="Pyruvate:ferredoxin oxidoreductase core" evidence="7">
    <location>
        <begin position="31"/>
        <end position="132"/>
    </location>
</feature>